<name>A0A163AXM8_DIDRA</name>
<protein>
    <submittedName>
        <fullName evidence="2">Uncharacterized protein</fullName>
    </submittedName>
</protein>
<accession>A0A163AXM8</accession>
<feature type="compositionally biased region" description="Polar residues" evidence="1">
    <location>
        <begin position="1"/>
        <end position="11"/>
    </location>
</feature>
<dbReference type="AlphaFoldDB" id="A0A163AXM8"/>
<gene>
    <name evidence="2" type="ORF">ST47_g7366</name>
</gene>
<feature type="compositionally biased region" description="Polar residues" evidence="1">
    <location>
        <begin position="63"/>
        <end position="72"/>
    </location>
</feature>
<dbReference type="OrthoDB" id="3946225at2759"/>
<feature type="compositionally biased region" description="Polar residues" evidence="1">
    <location>
        <begin position="83"/>
        <end position="98"/>
    </location>
</feature>
<evidence type="ECO:0000313" key="3">
    <source>
        <dbReference type="Proteomes" id="UP000076837"/>
    </source>
</evidence>
<reference evidence="2 3" key="1">
    <citation type="journal article" date="2016" name="Sci. Rep.">
        <title>Draft genome sequencing and secretome analysis of fungal phytopathogen Ascochyta rabiei provides insight into the necrotrophic effector repertoire.</title>
        <authorList>
            <person name="Verma S."/>
            <person name="Gazara R.K."/>
            <person name="Nizam S."/>
            <person name="Parween S."/>
            <person name="Chattopadhyay D."/>
            <person name="Verma P.K."/>
        </authorList>
    </citation>
    <scope>NUCLEOTIDE SEQUENCE [LARGE SCALE GENOMIC DNA]</scope>
    <source>
        <strain evidence="2 3">ArDII</strain>
    </source>
</reference>
<feature type="compositionally biased region" description="Polar residues" evidence="1">
    <location>
        <begin position="370"/>
        <end position="380"/>
    </location>
</feature>
<organism evidence="2 3">
    <name type="scientific">Didymella rabiei</name>
    <name type="common">Chickpea ascochyta blight fungus</name>
    <name type="synonym">Mycosphaerella rabiei</name>
    <dbReference type="NCBI Taxonomy" id="5454"/>
    <lineage>
        <taxon>Eukaryota</taxon>
        <taxon>Fungi</taxon>
        <taxon>Dikarya</taxon>
        <taxon>Ascomycota</taxon>
        <taxon>Pezizomycotina</taxon>
        <taxon>Dothideomycetes</taxon>
        <taxon>Pleosporomycetidae</taxon>
        <taxon>Pleosporales</taxon>
        <taxon>Pleosporineae</taxon>
        <taxon>Didymellaceae</taxon>
        <taxon>Ascochyta</taxon>
    </lineage>
</organism>
<dbReference type="Proteomes" id="UP000076837">
    <property type="component" value="Unassembled WGS sequence"/>
</dbReference>
<comment type="caution">
    <text evidence="2">The sequence shown here is derived from an EMBL/GenBank/DDBJ whole genome shotgun (WGS) entry which is preliminary data.</text>
</comment>
<keyword evidence="3" id="KW-1185">Reference proteome</keyword>
<evidence type="ECO:0000313" key="2">
    <source>
        <dbReference type="EMBL" id="KZM21452.1"/>
    </source>
</evidence>
<feature type="compositionally biased region" description="Polar residues" evidence="1">
    <location>
        <begin position="19"/>
        <end position="28"/>
    </location>
</feature>
<evidence type="ECO:0000256" key="1">
    <source>
        <dbReference type="SAM" id="MobiDB-lite"/>
    </source>
</evidence>
<feature type="compositionally biased region" description="Low complexity" evidence="1">
    <location>
        <begin position="29"/>
        <end position="43"/>
    </location>
</feature>
<sequence>MTSSHATQSVSRPVPQTPPRQQARASFDTSYTTLPLSSGSPPSVVRTAHTEHLFTPTPAPRQYRTTNDSNGPYDSLRSHESRMLTSRTRLQGPQSYEDSPTLLGNWEPGGLTFNERIDRLSTRDTSPRGRSTHRYTFLDDKSTSSKNEDENSWAEFVIKGLSSEDPVNDRVPSKTPISKGYVKQPLTMIYHQLRQITGKFRARCGTLIHMRIPNLLLLLSHAPLHRPIGNNKIPIMIFASIPPIFHNSHYNTQAIVPRVHPPSAEYLTEARQLSNRINRAATTANHDVPAVVRAGGYSHYPAYSPLPPANPHALPRPHNRSSSVATYASTPTLQQSSPLPTNNSNIPQLPEHAEFSPPFAHFSPGSLSNSSIETFANPNNPTGPPLSKHDANIEGLKQRIMAPCRSWKVKVARILKRVKSSLAIL</sequence>
<dbReference type="EMBL" id="JYNV01000244">
    <property type="protein sequence ID" value="KZM21452.1"/>
    <property type="molecule type" value="Genomic_DNA"/>
</dbReference>
<proteinExistence type="predicted"/>
<feature type="region of interest" description="Disordered" evidence="1">
    <location>
        <begin position="370"/>
        <end position="390"/>
    </location>
</feature>
<feature type="region of interest" description="Disordered" evidence="1">
    <location>
        <begin position="1"/>
        <end position="108"/>
    </location>
</feature>